<accession>A0A850Q1D3</accession>
<comment type="caution">
    <text evidence="1">The sequence shown here is derived from an EMBL/GenBank/DDBJ whole genome shotgun (WGS) entry which is preliminary data.</text>
</comment>
<evidence type="ECO:0000313" key="2">
    <source>
        <dbReference type="Proteomes" id="UP000592216"/>
    </source>
</evidence>
<protein>
    <submittedName>
        <fullName evidence="1">DUF3445 domain-containing protein</fullName>
    </submittedName>
</protein>
<dbReference type="EMBL" id="JABCJE010000002">
    <property type="protein sequence ID" value="NVO22794.1"/>
    <property type="molecule type" value="Genomic_DNA"/>
</dbReference>
<sequence>MSEPILHSAIPYEIRHSLPGTQPVADDDWLWVDEMYAPQMAYRDWLIADRPDVVHRMGAGSEDAAQELLSMSLDKLRNRNDFSVSAGQVVRPDGVAVPIDPEQPLVTLGRIAQADYCILQRPEGSDEHLLTAAILCFPSSWMLAEKAGRPLTAIHIPVPQYDEGIARRVQRLFDGVQVGRPLWRANSLWHGFPDLHQPKSESLPRRSYGPDAPYFRSERQVIMRLPETRAVVFSIHTFVTRNPGAVSA</sequence>
<reference evidence="1 2" key="1">
    <citation type="submission" date="2020-04" db="EMBL/GenBank/DDBJ databases">
        <title>Donghicola sp., a member of the Rhodobacteraceae family isolated from mangrove forest in Thailand.</title>
        <authorList>
            <person name="Charoenyingcharoen P."/>
            <person name="Yukphan P."/>
        </authorList>
    </citation>
    <scope>NUCLEOTIDE SEQUENCE [LARGE SCALE GENOMIC DNA]</scope>
    <source>
        <strain evidence="1 2">B5-SW-15</strain>
    </source>
</reference>
<dbReference type="RefSeq" id="WP_177156956.1">
    <property type="nucleotide sequence ID" value="NZ_JABCJE010000002.1"/>
</dbReference>
<proteinExistence type="predicted"/>
<evidence type="ECO:0000313" key="1">
    <source>
        <dbReference type="EMBL" id="NVO22794.1"/>
    </source>
</evidence>
<dbReference type="Pfam" id="PF11927">
    <property type="entry name" value="HODM_asu-like"/>
    <property type="match status" value="1"/>
</dbReference>
<organism evidence="1 2">
    <name type="scientific">Donghicola mangrovi</name>
    <dbReference type="NCBI Taxonomy" id="2729614"/>
    <lineage>
        <taxon>Bacteria</taxon>
        <taxon>Pseudomonadati</taxon>
        <taxon>Pseudomonadota</taxon>
        <taxon>Alphaproteobacteria</taxon>
        <taxon>Rhodobacterales</taxon>
        <taxon>Roseobacteraceae</taxon>
        <taxon>Donghicola</taxon>
    </lineage>
</organism>
<dbReference type="AlphaFoldDB" id="A0A850Q1D3"/>
<dbReference type="Proteomes" id="UP000592216">
    <property type="component" value="Unassembled WGS sequence"/>
</dbReference>
<gene>
    <name evidence="1" type="ORF">HJ536_05425</name>
</gene>
<dbReference type="InterPro" id="IPR021848">
    <property type="entry name" value="HODM_asu-like"/>
</dbReference>
<name>A0A850Q1D3_9RHOB</name>